<dbReference type="Gene3D" id="2.60.120.40">
    <property type="match status" value="1"/>
</dbReference>
<protein>
    <recommendedName>
        <fullName evidence="1">C1q domain-containing protein</fullName>
    </recommendedName>
</protein>
<feature type="domain" description="C1q" evidence="1">
    <location>
        <begin position="1"/>
        <end position="108"/>
    </location>
</feature>
<dbReference type="InterPro" id="IPR008983">
    <property type="entry name" value="Tumour_necrosis_fac-like_dom"/>
</dbReference>
<reference evidence="2" key="2">
    <citation type="submission" date="2020-11" db="EMBL/GenBank/DDBJ databases">
        <authorList>
            <person name="McCartney M.A."/>
            <person name="Auch B."/>
            <person name="Kono T."/>
            <person name="Mallez S."/>
            <person name="Becker A."/>
            <person name="Gohl D.M."/>
            <person name="Silverstein K.A.T."/>
            <person name="Koren S."/>
            <person name="Bechman K.B."/>
            <person name="Herman A."/>
            <person name="Abrahante J.E."/>
            <person name="Garbe J."/>
        </authorList>
    </citation>
    <scope>NUCLEOTIDE SEQUENCE</scope>
    <source>
        <strain evidence="2">Duluth1</strain>
        <tissue evidence="2">Whole animal</tissue>
    </source>
</reference>
<organism evidence="2 3">
    <name type="scientific">Dreissena polymorpha</name>
    <name type="common">Zebra mussel</name>
    <name type="synonym">Mytilus polymorpha</name>
    <dbReference type="NCBI Taxonomy" id="45954"/>
    <lineage>
        <taxon>Eukaryota</taxon>
        <taxon>Metazoa</taxon>
        <taxon>Spiralia</taxon>
        <taxon>Lophotrochozoa</taxon>
        <taxon>Mollusca</taxon>
        <taxon>Bivalvia</taxon>
        <taxon>Autobranchia</taxon>
        <taxon>Heteroconchia</taxon>
        <taxon>Euheterodonta</taxon>
        <taxon>Imparidentia</taxon>
        <taxon>Neoheterodontei</taxon>
        <taxon>Myida</taxon>
        <taxon>Dreissenoidea</taxon>
        <taxon>Dreissenidae</taxon>
        <taxon>Dreissena</taxon>
    </lineage>
</organism>
<dbReference type="EMBL" id="JAIWYP010000010">
    <property type="protein sequence ID" value="KAH3748329.1"/>
    <property type="molecule type" value="Genomic_DNA"/>
</dbReference>
<reference evidence="2" key="1">
    <citation type="journal article" date="2019" name="bioRxiv">
        <title>The Genome of the Zebra Mussel, Dreissena polymorpha: A Resource for Invasive Species Research.</title>
        <authorList>
            <person name="McCartney M.A."/>
            <person name="Auch B."/>
            <person name="Kono T."/>
            <person name="Mallez S."/>
            <person name="Zhang Y."/>
            <person name="Obille A."/>
            <person name="Becker A."/>
            <person name="Abrahante J.E."/>
            <person name="Garbe J."/>
            <person name="Badalamenti J.P."/>
            <person name="Herman A."/>
            <person name="Mangelson H."/>
            <person name="Liachko I."/>
            <person name="Sullivan S."/>
            <person name="Sone E.D."/>
            <person name="Koren S."/>
            <person name="Silverstein K.A.T."/>
            <person name="Beckman K.B."/>
            <person name="Gohl D.M."/>
        </authorList>
    </citation>
    <scope>NUCLEOTIDE SEQUENCE</scope>
    <source>
        <strain evidence="2">Duluth1</strain>
        <tissue evidence="2">Whole animal</tissue>
    </source>
</reference>
<evidence type="ECO:0000259" key="1">
    <source>
        <dbReference type="PROSITE" id="PS50871"/>
    </source>
</evidence>
<dbReference type="AlphaFoldDB" id="A0A9D4I4Z1"/>
<gene>
    <name evidence="2" type="ORF">DPMN_182770</name>
</gene>
<evidence type="ECO:0000313" key="2">
    <source>
        <dbReference type="EMBL" id="KAH3748329.1"/>
    </source>
</evidence>
<comment type="caution">
    <text evidence="2">The sequence shown here is derived from an EMBL/GenBank/DDBJ whole genome shotgun (WGS) entry which is preliminary data.</text>
</comment>
<proteinExistence type="predicted"/>
<keyword evidence="3" id="KW-1185">Reference proteome</keyword>
<sequence>MSTNSTTGYFTAPVDVIYEFAAQVCVTQDALAHVFIEKRNDSMTNKSRLTASVVQPRLASCYSVSAYAQLTRNEHVWLLLDNSSTSSKIIEYDQSYWKAFTETHIQRQ</sequence>
<dbReference type="SUPFAM" id="SSF49842">
    <property type="entry name" value="TNF-like"/>
    <property type="match status" value="1"/>
</dbReference>
<dbReference type="InterPro" id="IPR001073">
    <property type="entry name" value="C1q_dom"/>
</dbReference>
<dbReference type="Pfam" id="PF00386">
    <property type="entry name" value="C1q"/>
    <property type="match status" value="1"/>
</dbReference>
<dbReference type="PROSITE" id="PS50871">
    <property type="entry name" value="C1Q"/>
    <property type="match status" value="1"/>
</dbReference>
<dbReference type="Proteomes" id="UP000828390">
    <property type="component" value="Unassembled WGS sequence"/>
</dbReference>
<accession>A0A9D4I4Z1</accession>
<evidence type="ECO:0000313" key="3">
    <source>
        <dbReference type="Proteomes" id="UP000828390"/>
    </source>
</evidence>
<name>A0A9D4I4Z1_DREPO</name>